<comment type="similarity">
    <text evidence="1">Belongs to the PPR family. PCMP-H subfamily.</text>
</comment>
<dbReference type="GO" id="GO:0008270">
    <property type="term" value="F:zinc ion binding"/>
    <property type="evidence" value="ECO:0007669"/>
    <property type="project" value="InterPro"/>
</dbReference>
<evidence type="ECO:0000313" key="5">
    <source>
        <dbReference type="EMBL" id="KAJ6406330.1"/>
    </source>
</evidence>
<dbReference type="Pfam" id="PF13041">
    <property type="entry name" value="PPR_2"/>
    <property type="match status" value="2"/>
</dbReference>
<feature type="repeat" description="PPR" evidence="3">
    <location>
        <begin position="77"/>
        <end position="111"/>
    </location>
</feature>
<gene>
    <name evidence="5" type="ORF">OIU84_009954</name>
</gene>
<protein>
    <recommendedName>
        <fullName evidence="4">DYW domain-containing protein</fullName>
    </recommendedName>
</protein>
<evidence type="ECO:0000313" key="6">
    <source>
        <dbReference type="Proteomes" id="UP001162972"/>
    </source>
</evidence>
<dbReference type="Pfam" id="PF14432">
    <property type="entry name" value="DYW_deaminase"/>
    <property type="match status" value="1"/>
</dbReference>
<feature type="domain" description="DYW" evidence="4">
    <location>
        <begin position="402"/>
        <end position="497"/>
    </location>
</feature>
<dbReference type="Proteomes" id="UP001162972">
    <property type="component" value="Chromosome 6"/>
</dbReference>
<sequence>MNRGLFSVLNERQKFANFLRFCSKSLLLDQGMQVHGALVKMGFGFDLMLSNDLIVMYGKCGRLGVACDVFDRMLERNVVSWTALMCGHIQNGNPLESLLLFSKMALSGVKPNDFTFSTNLKACGLLNGLYIGRQVHDTCVKTGFDTVNVVGNSIIDMYSKCGRINEAASMFEVLPVRNLISWNAMIAGYTVAGFCKKALVLFRKMQEGEEFLDEFTFTSTLKACSDLGAIKEGNQIHAFLITGGFLYSVNTAIACALIDLYVKCGELFMARRVFSHIEEKHVISWTALILGYAQEGNLEESMDLFRQLRESSIQVDGFILSSMMGVFADFALVQQGKQMHAFAIKVPFGVDISKLKKEAGCSWVEIAKEIHFFYGGDDMHPLTEKIHEILKEMERRMKEELGYVYRVKYALHDVEEESKMENLRVHSEKLAIGLALVCGGLEEERKVIRVFKNLRVCGDCHEFIKGLSKILKIAFVVRDANRFHRFEDGLCSCGDYW</sequence>
<feature type="repeat" description="PPR" evidence="3">
    <location>
        <begin position="281"/>
        <end position="315"/>
    </location>
</feature>
<keyword evidence="6" id="KW-1185">Reference proteome</keyword>
<dbReference type="Pfam" id="PF01535">
    <property type="entry name" value="PPR"/>
    <property type="match status" value="3"/>
</dbReference>
<dbReference type="PANTHER" id="PTHR24015:SF739">
    <property type="entry name" value="OS03G0644200 PROTEIN"/>
    <property type="match status" value="1"/>
</dbReference>
<dbReference type="EMBL" id="JAPFFJ010000016">
    <property type="protein sequence ID" value="KAJ6406330.1"/>
    <property type="molecule type" value="Genomic_DNA"/>
</dbReference>
<dbReference type="FunFam" id="1.25.40.10:FF:000196">
    <property type="entry name" value="Pentatricopeptide repeat-containing protein At4g14850"/>
    <property type="match status" value="1"/>
</dbReference>
<dbReference type="InterPro" id="IPR046960">
    <property type="entry name" value="PPR_At4g14850-like_plant"/>
</dbReference>
<name>A0AAD6NVA6_9ROSI</name>
<dbReference type="GO" id="GO:0003723">
    <property type="term" value="F:RNA binding"/>
    <property type="evidence" value="ECO:0007669"/>
    <property type="project" value="InterPro"/>
</dbReference>
<evidence type="ECO:0000256" key="3">
    <source>
        <dbReference type="PROSITE-ProRule" id="PRU00708"/>
    </source>
</evidence>
<dbReference type="GO" id="GO:0009451">
    <property type="term" value="P:RNA modification"/>
    <property type="evidence" value="ECO:0007669"/>
    <property type="project" value="InterPro"/>
</dbReference>
<dbReference type="AlphaFoldDB" id="A0AAD6NVA6"/>
<feature type="repeat" description="PPR" evidence="3">
    <location>
        <begin position="178"/>
        <end position="208"/>
    </location>
</feature>
<evidence type="ECO:0000256" key="2">
    <source>
        <dbReference type="ARBA" id="ARBA00022737"/>
    </source>
</evidence>
<dbReference type="InterPro" id="IPR002885">
    <property type="entry name" value="PPR_rpt"/>
</dbReference>
<dbReference type="FunFam" id="1.25.40.10:FF:000031">
    <property type="entry name" value="Pentatricopeptide repeat-containing protein mitochondrial"/>
    <property type="match status" value="1"/>
</dbReference>
<dbReference type="NCBIfam" id="TIGR00756">
    <property type="entry name" value="PPR"/>
    <property type="match status" value="4"/>
</dbReference>
<accession>A0AAD6NVA6</accession>
<proteinExistence type="inferred from homology"/>
<dbReference type="InterPro" id="IPR011990">
    <property type="entry name" value="TPR-like_helical_dom_sf"/>
</dbReference>
<reference evidence="5 6" key="1">
    <citation type="journal article" date="2023" name="Int. J. Mol. Sci.">
        <title>De Novo Assembly and Annotation of 11 Diverse Shrub Willow (Salix) Genomes Reveals Novel Gene Organization in Sex-Linked Regions.</title>
        <authorList>
            <person name="Hyden B."/>
            <person name="Feng K."/>
            <person name="Yates T.B."/>
            <person name="Jawdy S."/>
            <person name="Cereghino C."/>
            <person name="Smart L.B."/>
            <person name="Muchero W."/>
        </authorList>
    </citation>
    <scope>NUCLEOTIDE SEQUENCE [LARGE SCALE GENOMIC DNA]</scope>
    <source>
        <tissue evidence="5">Shoot tip</tissue>
    </source>
</reference>
<comment type="caution">
    <text evidence="5">The sequence shown here is derived from an EMBL/GenBank/DDBJ whole genome shotgun (WGS) entry which is preliminary data.</text>
</comment>
<organism evidence="5 6">
    <name type="scientific">Salix udensis</name>
    <dbReference type="NCBI Taxonomy" id="889485"/>
    <lineage>
        <taxon>Eukaryota</taxon>
        <taxon>Viridiplantae</taxon>
        <taxon>Streptophyta</taxon>
        <taxon>Embryophyta</taxon>
        <taxon>Tracheophyta</taxon>
        <taxon>Spermatophyta</taxon>
        <taxon>Magnoliopsida</taxon>
        <taxon>eudicotyledons</taxon>
        <taxon>Gunneridae</taxon>
        <taxon>Pentapetalae</taxon>
        <taxon>rosids</taxon>
        <taxon>fabids</taxon>
        <taxon>Malpighiales</taxon>
        <taxon>Salicaceae</taxon>
        <taxon>Saliceae</taxon>
        <taxon>Salix</taxon>
    </lineage>
</organism>
<dbReference type="PANTHER" id="PTHR24015">
    <property type="entry name" value="OS07G0578800 PROTEIN-RELATED"/>
    <property type="match status" value="1"/>
</dbReference>
<dbReference type="PROSITE" id="PS51375">
    <property type="entry name" value="PPR"/>
    <property type="match status" value="3"/>
</dbReference>
<dbReference type="Gene3D" id="1.25.40.10">
    <property type="entry name" value="Tetratricopeptide repeat domain"/>
    <property type="match status" value="3"/>
</dbReference>
<dbReference type="FunFam" id="1.25.40.10:FF:000285">
    <property type="entry name" value="Pentatricopeptide repeat-containing protein, chloroplastic"/>
    <property type="match status" value="1"/>
</dbReference>
<dbReference type="InterPro" id="IPR032867">
    <property type="entry name" value="DYW_dom"/>
</dbReference>
<evidence type="ECO:0000259" key="4">
    <source>
        <dbReference type="Pfam" id="PF14432"/>
    </source>
</evidence>
<keyword evidence="2" id="KW-0677">Repeat</keyword>
<evidence type="ECO:0000256" key="1">
    <source>
        <dbReference type="ARBA" id="ARBA00006643"/>
    </source>
</evidence>